<dbReference type="EMBL" id="SMAI01000001">
    <property type="protein sequence ID" value="TCT08168.1"/>
    <property type="molecule type" value="Genomic_DNA"/>
</dbReference>
<proteinExistence type="predicted"/>
<dbReference type="Pfam" id="PF07987">
    <property type="entry name" value="DUF1775"/>
    <property type="match status" value="1"/>
</dbReference>
<dbReference type="InterPro" id="IPR021174">
    <property type="entry name" value="UCP037139"/>
</dbReference>
<dbReference type="InterPro" id="IPR012533">
    <property type="entry name" value="YcnI-copper_dom"/>
</dbReference>
<evidence type="ECO:0000259" key="2">
    <source>
        <dbReference type="Pfam" id="PF07987"/>
    </source>
</evidence>
<protein>
    <recommendedName>
        <fullName evidence="2">YncI copper-binding domain-containing protein</fullName>
    </recommendedName>
</protein>
<dbReference type="Pfam" id="PF04314">
    <property type="entry name" value="PCuAC"/>
    <property type="match status" value="1"/>
</dbReference>
<keyword evidence="1" id="KW-0732">Signal</keyword>
<feature type="signal peptide" evidence="1">
    <location>
        <begin position="1"/>
        <end position="23"/>
    </location>
</feature>
<gene>
    <name evidence="3" type="ORF">EDC64_101690</name>
</gene>
<dbReference type="InterPro" id="IPR036182">
    <property type="entry name" value="PCuAC_sf"/>
</dbReference>
<dbReference type="CDD" id="cd08545">
    <property type="entry name" value="YcnI_like"/>
    <property type="match status" value="1"/>
</dbReference>
<dbReference type="AlphaFoldDB" id="A0A4V2UYP7"/>
<evidence type="ECO:0000313" key="3">
    <source>
        <dbReference type="EMBL" id="TCT08168.1"/>
    </source>
</evidence>
<evidence type="ECO:0000313" key="4">
    <source>
        <dbReference type="Proteomes" id="UP000294664"/>
    </source>
</evidence>
<sequence>MSGSILRGALCAAALLSAAPAFAHVTLDQQQATSGTFYKAVLKVPHGCGTAATTAISVTLPEGVVSAKPQPKPGWTLATETGPYAKAYEVMHGPPVSQGVKTITWSGGDLPNAYYDEFAFIAYLTPQANPTTLYFPVVQSCGSSAAEKWTELPTAGAPRPARPAPALKLAAAALPAGSVKIGDLVVAGPWTRATPGGAKVAGGFLTITNSGTAPDRLVGGSFARAGRFEVHEMAVKDGIMTMRPLASGLEIAPGQTVSLAPGGFHLMFMDLNQPLKEGEAVKGTLVFEKAGTLDLAFQVRGIGAGAPSGGGMEHKH</sequence>
<dbReference type="InterPro" id="IPR038507">
    <property type="entry name" value="YcnI-like_sf"/>
</dbReference>
<dbReference type="Proteomes" id="UP000294664">
    <property type="component" value="Unassembled WGS sequence"/>
</dbReference>
<dbReference type="PANTHER" id="PTHR36302:SF1">
    <property type="entry name" value="COPPER CHAPERONE PCU(A)C"/>
    <property type="match status" value="1"/>
</dbReference>
<evidence type="ECO:0000256" key="1">
    <source>
        <dbReference type="SAM" id="SignalP"/>
    </source>
</evidence>
<dbReference type="InterPro" id="IPR007410">
    <property type="entry name" value="LpqE-like"/>
</dbReference>
<dbReference type="OrthoDB" id="9796962at2"/>
<name>A0A4V2UYP7_9HYPH</name>
<dbReference type="PIRSF" id="PIRSF037139">
    <property type="entry name" value="UCP037139"/>
    <property type="match status" value="1"/>
</dbReference>
<keyword evidence="4" id="KW-1185">Reference proteome</keyword>
<feature type="chain" id="PRO_5020350072" description="YncI copper-binding domain-containing protein" evidence="1">
    <location>
        <begin position="24"/>
        <end position="316"/>
    </location>
</feature>
<dbReference type="Gene3D" id="2.60.40.1890">
    <property type="entry name" value="PCu(A)C copper chaperone"/>
    <property type="match status" value="1"/>
</dbReference>
<comment type="caution">
    <text evidence="3">The sequence shown here is derived from an EMBL/GenBank/DDBJ whole genome shotgun (WGS) entry which is preliminary data.</text>
</comment>
<dbReference type="SUPFAM" id="SSF110087">
    <property type="entry name" value="DR1885-like metal-binding protein"/>
    <property type="match status" value="1"/>
</dbReference>
<dbReference type="Gene3D" id="2.60.40.2230">
    <property type="entry name" value="Uncharacterised protein YcnI-like PF07987, DUF1775"/>
    <property type="match status" value="1"/>
</dbReference>
<dbReference type="InterPro" id="IPR058248">
    <property type="entry name" value="Lxx211020-like"/>
</dbReference>
<reference evidence="3 4" key="1">
    <citation type="submission" date="2019-03" db="EMBL/GenBank/DDBJ databases">
        <title>Genomic Encyclopedia of Type Strains, Phase IV (KMG-IV): sequencing the most valuable type-strain genomes for metagenomic binning, comparative biology and taxonomic classification.</title>
        <authorList>
            <person name="Goeker M."/>
        </authorList>
    </citation>
    <scope>NUCLEOTIDE SEQUENCE [LARGE SCALE GENOMIC DNA]</scope>
    <source>
        <strain evidence="3 4">DSM 9035</strain>
    </source>
</reference>
<dbReference type="RefSeq" id="WP_132029807.1">
    <property type="nucleotide sequence ID" value="NZ_SMAI01000001.1"/>
</dbReference>
<feature type="domain" description="YncI copper-binding" evidence="2">
    <location>
        <begin position="24"/>
        <end position="169"/>
    </location>
</feature>
<organism evidence="3 4">
    <name type="scientific">Aquabacter spiritensis</name>
    <dbReference type="NCBI Taxonomy" id="933073"/>
    <lineage>
        <taxon>Bacteria</taxon>
        <taxon>Pseudomonadati</taxon>
        <taxon>Pseudomonadota</taxon>
        <taxon>Alphaproteobacteria</taxon>
        <taxon>Hyphomicrobiales</taxon>
        <taxon>Xanthobacteraceae</taxon>
        <taxon>Aquabacter</taxon>
    </lineage>
</organism>
<accession>A0A4V2UYP7</accession>
<dbReference type="PANTHER" id="PTHR36302">
    <property type="entry name" value="BLR7088 PROTEIN"/>
    <property type="match status" value="1"/>
</dbReference>